<evidence type="ECO:0000256" key="18">
    <source>
        <dbReference type="ARBA" id="ARBA00031676"/>
    </source>
</evidence>
<name>A0A8J1U0Q5_OWEFU</name>
<dbReference type="InterPro" id="IPR014729">
    <property type="entry name" value="Rossmann-like_a/b/a_fold"/>
</dbReference>
<keyword evidence="9" id="KW-0963">Cytoplasm</keyword>
<evidence type="ECO:0000256" key="15">
    <source>
        <dbReference type="ARBA" id="ARBA00022827"/>
    </source>
</evidence>
<evidence type="ECO:0000313" key="22">
    <source>
        <dbReference type="Proteomes" id="UP000749559"/>
    </source>
</evidence>
<dbReference type="Pfam" id="PF00994">
    <property type="entry name" value="MoCF_biosynth"/>
    <property type="match status" value="1"/>
</dbReference>
<comment type="similarity">
    <text evidence="5">In the C-terminal section; belongs to the PAPS reductase family. FAD1 subfamily.</text>
</comment>
<keyword evidence="22" id="KW-1185">Reference proteome</keyword>
<sequence length="519" mass="59370">MQSLFQISRHCRRVDTVGKHLVMAANNVVTNSKTEPTVGMIIIGDEILKGQVKDSNSHYLCKRLYRLGVRVKKISVVTDDLDEIANEVKEFSAKYTHVITSGGIGPTHDDLTFEGVARAFEEPTYHHPELVKLCGKFFGTTDVTSPKLKLALVPKSAKTNYGINKQTGEQLIYPLVSVRNVYVFPGVPPLLERAFDSLDELFLNPGTIFHTKVVYIAKDEVSITPILNQVNDRFKKDVILGSYPDFYNSYYKVKLTLESQNMEKLSEARQYIEDHIGKEQLVDYDPHPLEDASERIYRTIEGSGTDPLDIKIKSAIRTIEECIEKYKLSEVCVGFNGGKDCTVLLHLCYAVIKKKYPEFNDKIQSLYIRRGLPFPELEQFIEKGVKTYNLDSISLLGRIRDSLGELKTSHPHIKAVLMGTRATDPYSEHLKSFSMTDADWPQFMRVSPILDWSYSDVWTFLRRFSLPYCILYDRGYTSLGSMENTHPNPKLAWRDEKGITHYKPAYLLEDWHTERDGRN</sequence>
<reference evidence="21" key="1">
    <citation type="submission" date="2022-03" db="EMBL/GenBank/DDBJ databases">
        <authorList>
            <person name="Martin C."/>
        </authorList>
    </citation>
    <scope>NUCLEOTIDE SEQUENCE</scope>
</reference>
<proteinExistence type="inferred from homology"/>
<gene>
    <name evidence="21" type="ORF">OFUS_LOCUS12311</name>
</gene>
<dbReference type="InterPro" id="IPR036425">
    <property type="entry name" value="MoaB/Mog-like_dom_sf"/>
</dbReference>
<dbReference type="Pfam" id="PF01507">
    <property type="entry name" value="PAPS_reduct"/>
    <property type="match status" value="2"/>
</dbReference>
<dbReference type="AlphaFoldDB" id="A0A8J1U0Q5"/>
<dbReference type="SUPFAM" id="SSF52402">
    <property type="entry name" value="Adenine nucleotide alpha hydrolases-like"/>
    <property type="match status" value="1"/>
</dbReference>
<evidence type="ECO:0000256" key="12">
    <source>
        <dbReference type="ARBA" id="ARBA00022679"/>
    </source>
</evidence>
<keyword evidence="14" id="KW-0547">Nucleotide-binding</keyword>
<comment type="subcellular location">
    <subcellularLocation>
        <location evidence="3">Cytoplasm</location>
    </subcellularLocation>
</comment>
<dbReference type="InterPro" id="IPR056596">
    <property type="entry name" value="FLAD1_M"/>
</dbReference>
<dbReference type="Gene3D" id="3.40.980.10">
    <property type="entry name" value="MoaB/Mog-like domain"/>
    <property type="match status" value="1"/>
</dbReference>
<dbReference type="Pfam" id="PF24102">
    <property type="entry name" value="FLAD1_M"/>
    <property type="match status" value="1"/>
</dbReference>
<comment type="similarity">
    <text evidence="6">In the N-terminal section; belongs to the MoaB/Mog family.</text>
</comment>
<comment type="pathway">
    <text evidence="4">Cofactor biosynthesis; FAD biosynthesis; FAD from FMN: step 1/1.</text>
</comment>
<dbReference type="SMART" id="SM00852">
    <property type="entry name" value="MoCF_biosynth"/>
    <property type="match status" value="1"/>
</dbReference>
<evidence type="ECO:0000256" key="16">
    <source>
        <dbReference type="ARBA" id="ARBA00022840"/>
    </source>
</evidence>
<comment type="catalytic activity">
    <reaction evidence="20">
        <text>FMN + ATP + H(+) = FAD + diphosphate</text>
        <dbReference type="Rhea" id="RHEA:17237"/>
        <dbReference type="ChEBI" id="CHEBI:15378"/>
        <dbReference type="ChEBI" id="CHEBI:30616"/>
        <dbReference type="ChEBI" id="CHEBI:33019"/>
        <dbReference type="ChEBI" id="CHEBI:57692"/>
        <dbReference type="ChEBI" id="CHEBI:58210"/>
        <dbReference type="EC" id="2.7.7.2"/>
    </reaction>
</comment>
<dbReference type="EMBL" id="CAIIXF020000006">
    <property type="protein sequence ID" value="CAH1786405.1"/>
    <property type="molecule type" value="Genomic_DNA"/>
</dbReference>
<evidence type="ECO:0000256" key="8">
    <source>
        <dbReference type="ARBA" id="ARBA00015431"/>
    </source>
</evidence>
<comment type="function">
    <text evidence="2">Catalyzes the adenylation of flavin mononucleotide (FMN) to form flavin adenine dinucleotide (FAD) coenzyme.</text>
</comment>
<dbReference type="GO" id="GO:0006747">
    <property type="term" value="P:FAD biosynthetic process"/>
    <property type="evidence" value="ECO:0007669"/>
    <property type="project" value="TreeGrafter"/>
</dbReference>
<keyword evidence="15" id="KW-0274">FAD</keyword>
<evidence type="ECO:0000313" key="21">
    <source>
        <dbReference type="EMBL" id="CAH1786405.1"/>
    </source>
</evidence>
<dbReference type="InterPro" id="IPR001453">
    <property type="entry name" value="MoaB/Mog_dom"/>
</dbReference>
<dbReference type="CDD" id="cd00885">
    <property type="entry name" value="cinA"/>
    <property type="match status" value="1"/>
</dbReference>
<keyword evidence="10" id="KW-0285">Flavoprotein</keyword>
<dbReference type="PANTHER" id="PTHR23293:SF9">
    <property type="entry name" value="FAD SYNTHASE"/>
    <property type="match status" value="1"/>
</dbReference>
<evidence type="ECO:0000256" key="20">
    <source>
        <dbReference type="ARBA" id="ARBA00049494"/>
    </source>
</evidence>
<keyword evidence="11" id="KW-0288">FMN</keyword>
<evidence type="ECO:0000256" key="10">
    <source>
        <dbReference type="ARBA" id="ARBA00022630"/>
    </source>
</evidence>
<evidence type="ECO:0000256" key="2">
    <source>
        <dbReference type="ARBA" id="ARBA00003316"/>
    </source>
</evidence>
<dbReference type="FunFam" id="3.40.50.620:FF:000113">
    <property type="entry name" value="FAD synthase"/>
    <property type="match status" value="1"/>
</dbReference>
<evidence type="ECO:0000256" key="7">
    <source>
        <dbReference type="ARBA" id="ARBA00012393"/>
    </source>
</evidence>
<dbReference type="Proteomes" id="UP000749559">
    <property type="component" value="Unassembled WGS sequence"/>
</dbReference>
<evidence type="ECO:0000256" key="19">
    <source>
        <dbReference type="ARBA" id="ARBA00031871"/>
    </source>
</evidence>
<evidence type="ECO:0000256" key="17">
    <source>
        <dbReference type="ARBA" id="ARBA00031145"/>
    </source>
</evidence>
<evidence type="ECO:0000256" key="13">
    <source>
        <dbReference type="ARBA" id="ARBA00022695"/>
    </source>
</evidence>
<evidence type="ECO:0000256" key="4">
    <source>
        <dbReference type="ARBA" id="ARBA00004726"/>
    </source>
</evidence>
<evidence type="ECO:0000256" key="9">
    <source>
        <dbReference type="ARBA" id="ARBA00022490"/>
    </source>
</evidence>
<dbReference type="Gene3D" id="3.40.50.620">
    <property type="entry name" value="HUPs"/>
    <property type="match status" value="1"/>
</dbReference>
<dbReference type="InterPro" id="IPR002500">
    <property type="entry name" value="PAPS_reduct_dom"/>
</dbReference>
<comment type="caution">
    <text evidence="21">The sequence shown here is derived from an EMBL/GenBank/DDBJ whole genome shotgun (WGS) entry which is preliminary data.</text>
</comment>
<dbReference type="EC" id="2.7.7.2" evidence="7"/>
<dbReference type="OrthoDB" id="270728at2759"/>
<dbReference type="PANTHER" id="PTHR23293">
    <property type="entry name" value="FAD SYNTHETASE-RELATED FMN ADENYLYLTRANSFERASE"/>
    <property type="match status" value="1"/>
</dbReference>
<accession>A0A8J1U0Q5</accession>
<dbReference type="SUPFAM" id="SSF53218">
    <property type="entry name" value="Molybdenum cofactor biosynthesis proteins"/>
    <property type="match status" value="1"/>
</dbReference>
<protein>
    <recommendedName>
        <fullName evidence="8">FAD synthase</fullName>
        <ecNumber evidence="7">2.7.7.2</ecNumber>
    </recommendedName>
    <alternativeName>
        <fullName evidence="17">FAD pyrophosphorylase</fullName>
    </alternativeName>
    <alternativeName>
        <fullName evidence="19">FMN adenylyltransferase</fullName>
    </alternativeName>
    <alternativeName>
        <fullName evidence="18">Flavin adenine dinucleotide synthase</fullName>
    </alternativeName>
</protein>
<keyword evidence="13" id="KW-0548">Nucleotidyltransferase</keyword>
<organism evidence="21 22">
    <name type="scientific">Owenia fusiformis</name>
    <name type="common">Polychaete worm</name>
    <dbReference type="NCBI Taxonomy" id="6347"/>
    <lineage>
        <taxon>Eukaryota</taxon>
        <taxon>Metazoa</taxon>
        <taxon>Spiralia</taxon>
        <taxon>Lophotrochozoa</taxon>
        <taxon>Annelida</taxon>
        <taxon>Polychaeta</taxon>
        <taxon>Sedentaria</taxon>
        <taxon>Canalipalpata</taxon>
        <taxon>Sabellida</taxon>
        <taxon>Oweniida</taxon>
        <taxon>Oweniidae</taxon>
        <taxon>Owenia</taxon>
    </lineage>
</organism>
<dbReference type="GO" id="GO:0003919">
    <property type="term" value="F:FMN adenylyltransferase activity"/>
    <property type="evidence" value="ECO:0007669"/>
    <property type="project" value="UniProtKB-EC"/>
</dbReference>
<evidence type="ECO:0000256" key="5">
    <source>
        <dbReference type="ARBA" id="ARBA00006749"/>
    </source>
</evidence>
<dbReference type="GO" id="GO:0005524">
    <property type="term" value="F:ATP binding"/>
    <property type="evidence" value="ECO:0007669"/>
    <property type="project" value="UniProtKB-KW"/>
</dbReference>
<evidence type="ECO:0000256" key="11">
    <source>
        <dbReference type="ARBA" id="ARBA00022643"/>
    </source>
</evidence>
<dbReference type="CDD" id="cd23948">
    <property type="entry name" value="FAD_synthase"/>
    <property type="match status" value="1"/>
</dbReference>
<dbReference type="GO" id="GO:0005737">
    <property type="term" value="C:cytoplasm"/>
    <property type="evidence" value="ECO:0007669"/>
    <property type="project" value="UniProtKB-SubCell"/>
</dbReference>
<evidence type="ECO:0000256" key="14">
    <source>
        <dbReference type="ARBA" id="ARBA00022741"/>
    </source>
</evidence>
<keyword evidence="12" id="KW-0808">Transferase</keyword>
<evidence type="ECO:0000256" key="1">
    <source>
        <dbReference type="ARBA" id="ARBA00001946"/>
    </source>
</evidence>
<keyword evidence="16" id="KW-0067">ATP-binding</keyword>
<evidence type="ECO:0000256" key="6">
    <source>
        <dbReference type="ARBA" id="ARBA00007589"/>
    </source>
</evidence>
<evidence type="ECO:0000256" key="3">
    <source>
        <dbReference type="ARBA" id="ARBA00004496"/>
    </source>
</evidence>
<comment type="cofactor">
    <cofactor evidence="1">
        <name>Mg(2+)</name>
        <dbReference type="ChEBI" id="CHEBI:18420"/>
    </cofactor>
</comment>